<comment type="caution">
    <text evidence="3">The sequence shown here is derived from an EMBL/GenBank/DDBJ whole genome shotgun (WGS) entry which is preliminary data.</text>
</comment>
<dbReference type="VEuPathDB" id="TriTrypDB:LpyrH10_02_7170"/>
<dbReference type="Proteomes" id="UP000037923">
    <property type="component" value="Unassembled WGS sequence"/>
</dbReference>
<organism evidence="3 4">
    <name type="scientific">Leptomonas pyrrhocoris</name>
    <name type="common">Firebug parasite</name>
    <dbReference type="NCBI Taxonomy" id="157538"/>
    <lineage>
        <taxon>Eukaryota</taxon>
        <taxon>Discoba</taxon>
        <taxon>Euglenozoa</taxon>
        <taxon>Kinetoplastea</taxon>
        <taxon>Metakinetoplastina</taxon>
        <taxon>Trypanosomatida</taxon>
        <taxon>Trypanosomatidae</taxon>
        <taxon>Leishmaniinae</taxon>
        <taxon>Leptomonas</taxon>
    </lineage>
</organism>
<evidence type="ECO:0000313" key="4">
    <source>
        <dbReference type="Proteomes" id="UP000037923"/>
    </source>
</evidence>
<dbReference type="AlphaFoldDB" id="A0A0M9G9B9"/>
<feature type="coiled-coil region" evidence="1">
    <location>
        <begin position="158"/>
        <end position="268"/>
    </location>
</feature>
<proteinExistence type="predicted"/>
<reference evidence="3 4" key="1">
    <citation type="submission" date="2015-07" db="EMBL/GenBank/DDBJ databases">
        <title>High-quality genome of monoxenous trypanosomatid Leptomonas pyrrhocoris.</title>
        <authorList>
            <person name="Flegontov P."/>
            <person name="Butenko A."/>
            <person name="Firsov S."/>
            <person name="Vlcek C."/>
            <person name="Logacheva M.D."/>
            <person name="Field M."/>
            <person name="Filatov D."/>
            <person name="Flegontova O."/>
            <person name="Gerasimov E."/>
            <person name="Jackson A.P."/>
            <person name="Kelly S."/>
            <person name="Opperdoes F."/>
            <person name="O'Reilly A."/>
            <person name="Votypka J."/>
            <person name="Yurchenko V."/>
            <person name="Lukes J."/>
        </authorList>
    </citation>
    <scope>NUCLEOTIDE SEQUENCE [LARGE SCALE GENOMIC DNA]</scope>
    <source>
        <strain evidence="3">H10</strain>
    </source>
</reference>
<evidence type="ECO:0000256" key="1">
    <source>
        <dbReference type="SAM" id="Coils"/>
    </source>
</evidence>
<keyword evidence="4" id="KW-1185">Reference proteome</keyword>
<dbReference type="GeneID" id="26902038"/>
<gene>
    <name evidence="3" type="ORF">ABB37_01743</name>
</gene>
<protein>
    <submittedName>
        <fullName evidence="3">Uncharacterized protein</fullName>
    </submittedName>
</protein>
<dbReference type="RefSeq" id="XP_015663882.1">
    <property type="nucleotide sequence ID" value="XM_015798362.1"/>
</dbReference>
<evidence type="ECO:0000313" key="3">
    <source>
        <dbReference type="EMBL" id="KPA85443.1"/>
    </source>
</evidence>
<dbReference type="EMBL" id="LGTL01000002">
    <property type="protein sequence ID" value="KPA85443.1"/>
    <property type="molecule type" value="Genomic_DNA"/>
</dbReference>
<dbReference type="OMA" id="IDTHERY"/>
<sequence>MSRQAARSSAAEPSSLHERPIPELRSEIKKLESILEDRKLLFVDLCEMSGTSTAVTPGTGASPSLPRIAAASDDLAAEARQLAARNAFLTSEIAVLESMERQFASDPRVLDKRNEVKLVRMQIAQVERDIATLQTVKKRRDVGLRAIGRSEEQVRRARGQQQEVNTELREEVRQLTEELRGLERTDIDTHERYARLQDQIKLSVTDNDVQALRDEVTKLEADIESLLAKEAAVREKRASARDEDHRSIVKTRRECAAMEEEEARLRNVLMQKDLELKRSYQAVGRLSILDR</sequence>
<name>A0A0M9G9B9_LEPPY</name>
<keyword evidence="1" id="KW-0175">Coiled coil</keyword>
<evidence type="ECO:0000256" key="2">
    <source>
        <dbReference type="SAM" id="MobiDB-lite"/>
    </source>
</evidence>
<feature type="region of interest" description="Disordered" evidence="2">
    <location>
        <begin position="1"/>
        <end position="22"/>
    </location>
</feature>
<accession>A0A0M9G9B9</accession>
<dbReference type="OrthoDB" id="264776at2759"/>